<gene>
    <name evidence="2" type="ORF">GCM10009765_67670</name>
</gene>
<dbReference type="RefSeq" id="WP_163572413.1">
    <property type="nucleotide sequence ID" value="NZ_BAAANY010000032.1"/>
</dbReference>
<evidence type="ECO:0000313" key="2">
    <source>
        <dbReference type="EMBL" id="GAA1708596.1"/>
    </source>
</evidence>
<feature type="transmembrane region" description="Helical" evidence="1">
    <location>
        <begin position="105"/>
        <end position="126"/>
    </location>
</feature>
<organism evidence="2 3">
    <name type="scientific">Fodinicola feengrottensis</name>
    <dbReference type="NCBI Taxonomy" id="435914"/>
    <lineage>
        <taxon>Bacteria</taxon>
        <taxon>Bacillati</taxon>
        <taxon>Actinomycetota</taxon>
        <taxon>Actinomycetes</taxon>
        <taxon>Mycobacteriales</taxon>
        <taxon>Fodinicola</taxon>
    </lineage>
</organism>
<dbReference type="EMBL" id="BAAANY010000032">
    <property type="protein sequence ID" value="GAA1708596.1"/>
    <property type="molecule type" value="Genomic_DNA"/>
</dbReference>
<accession>A0ABN2INI0</accession>
<comment type="caution">
    <text evidence="2">The sequence shown here is derived from an EMBL/GenBank/DDBJ whole genome shotgun (WGS) entry which is preliminary data.</text>
</comment>
<keyword evidence="1" id="KW-0812">Transmembrane</keyword>
<feature type="transmembrane region" description="Helical" evidence="1">
    <location>
        <begin position="82"/>
        <end position="99"/>
    </location>
</feature>
<evidence type="ECO:0000256" key="1">
    <source>
        <dbReference type="SAM" id="Phobius"/>
    </source>
</evidence>
<keyword evidence="1" id="KW-1133">Transmembrane helix</keyword>
<keyword evidence="3" id="KW-1185">Reference proteome</keyword>
<proteinExistence type="predicted"/>
<evidence type="ECO:0000313" key="3">
    <source>
        <dbReference type="Proteomes" id="UP001500618"/>
    </source>
</evidence>
<reference evidence="2 3" key="1">
    <citation type="journal article" date="2019" name="Int. J. Syst. Evol. Microbiol.">
        <title>The Global Catalogue of Microorganisms (GCM) 10K type strain sequencing project: providing services to taxonomists for standard genome sequencing and annotation.</title>
        <authorList>
            <consortium name="The Broad Institute Genomics Platform"/>
            <consortium name="The Broad Institute Genome Sequencing Center for Infectious Disease"/>
            <person name="Wu L."/>
            <person name="Ma J."/>
        </authorList>
    </citation>
    <scope>NUCLEOTIDE SEQUENCE [LARGE SCALE GENOMIC DNA]</scope>
    <source>
        <strain evidence="2 3">JCM 14718</strain>
    </source>
</reference>
<keyword evidence="1" id="KW-0472">Membrane</keyword>
<name>A0ABN2INI0_9ACTN</name>
<sequence>MPYKERRLPSIRIQTASDLWTWAGEISVTTQLLRRAESTWGASLPNARSARVLLFKASDLLRERAHIEAGEWNRRWRPLRHIVLGVLGGPIVVLAGSSLPLPIYLGVPIVLVPALLASVTIGWLAMTCRFRRLDHTATPCEAADAILAQTSPIGDESGRSERSRLDTRMNVLMAGRRAGAMRTKVRLLEEPERIAAARFPSALLKDCTDAKSHLYAAMVLLEELENSLRKFPKRP</sequence>
<dbReference type="Proteomes" id="UP001500618">
    <property type="component" value="Unassembled WGS sequence"/>
</dbReference>
<protein>
    <submittedName>
        <fullName evidence="2">Uncharacterized protein</fullName>
    </submittedName>
</protein>